<evidence type="ECO:0000313" key="2">
    <source>
        <dbReference type="Proteomes" id="UP000553756"/>
    </source>
</evidence>
<dbReference type="RefSeq" id="WP_253902298.1">
    <property type="nucleotide sequence ID" value="NZ_JAAIIJ010000012.1"/>
</dbReference>
<dbReference type="EMBL" id="JAAIIJ010000012">
    <property type="protein sequence ID" value="NMN02027.1"/>
    <property type="molecule type" value="Genomic_DNA"/>
</dbReference>
<reference evidence="1 2" key="1">
    <citation type="submission" date="2020-02" db="EMBL/GenBank/DDBJ databases">
        <title>Characterization of phylogenetic diversity of novel bifidobacterial species isolated in Czech ZOOs.</title>
        <authorList>
            <person name="Lugli G.A."/>
            <person name="Vera N.B."/>
            <person name="Ventura M."/>
        </authorList>
    </citation>
    <scope>NUCLEOTIDE SEQUENCE [LARGE SCALE GENOMIC DNA]</scope>
    <source>
        <strain evidence="1 2">DSM 109963</strain>
    </source>
</reference>
<comment type="caution">
    <text evidence="1">The sequence shown here is derived from an EMBL/GenBank/DDBJ whole genome shotgun (WGS) entry which is preliminary data.</text>
</comment>
<evidence type="ECO:0000313" key="1">
    <source>
        <dbReference type="EMBL" id="NMN02027.1"/>
    </source>
</evidence>
<name>A0ABX1SY10_9BIFI</name>
<dbReference type="Proteomes" id="UP000553756">
    <property type="component" value="Unassembled WGS sequence"/>
</dbReference>
<sequence length="185" mass="21301">MMAGTSTFQTWIRKQTAHLSGQRTTDMRRLAAAAQDDRPRLAAPLLLYALSTGKTDRLMSLVWSDEIRDSYASARQLLEGHDLEHMALTNTAPRELPREYRKFLDLYRTYRNLPEETRQAKRQRRLKAIELQNRLGIPTARISESLAINNGNLNAWLKHGDDRLMTAENAAKIVRLLRNMTKEQA</sequence>
<accession>A0ABX1SY10</accession>
<proteinExistence type="predicted"/>
<gene>
    <name evidence="1" type="ORF">G1C94_0649</name>
</gene>
<protein>
    <recommendedName>
        <fullName evidence="3">XRE family transcriptional regulator</fullName>
    </recommendedName>
</protein>
<evidence type="ECO:0008006" key="3">
    <source>
        <dbReference type="Google" id="ProtNLM"/>
    </source>
</evidence>
<organism evidence="1 2">
    <name type="scientific">Bifidobacterium panos</name>
    <dbReference type="NCBI Taxonomy" id="2675321"/>
    <lineage>
        <taxon>Bacteria</taxon>
        <taxon>Bacillati</taxon>
        <taxon>Actinomycetota</taxon>
        <taxon>Actinomycetes</taxon>
        <taxon>Bifidobacteriales</taxon>
        <taxon>Bifidobacteriaceae</taxon>
        <taxon>Bifidobacterium</taxon>
    </lineage>
</organism>
<keyword evidence="2" id="KW-1185">Reference proteome</keyword>